<name>A2DHB7_TRIV3</name>
<organism evidence="15 16">
    <name type="scientific">Trichomonas vaginalis (strain ATCC PRA-98 / G3)</name>
    <dbReference type="NCBI Taxonomy" id="412133"/>
    <lineage>
        <taxon>Eukaryota</taxon>
        <taxon>Metamonada</taxon>
        <taxon>Parabasalia</taxon>
        <taxon>Trichomonadida</taxon>
        <taxon>Trichomonadidae</taxon>
        <taxon>Trichomonas</taxon>
    </lineage>
</organism>
<evidence type="ECO:0000256" key="11">
    <source>
        <dbReference type="ARBA" id="ARBA00033378"/>
    </source>
</evidence>
<evidence type="ECO:0000256" key="2">
    <source>
        <dbReference type="ARBA" id="ARBA00004173"/>
    </source>
</evidence>
<dbReference type="SMR" id="A2DHB7"/>
<dbReference type="InParanoid" id="A2DHB7"/>
<dbReference type="VEuPathDB" id="TrichDB:TVAG_021350"/>
<dbReference type="GO" id="GO:0005634">
    <property type="term" value="C:nucleus"/>
    <property type="evidence" value="ECO:0007669"/>
    <property type="project" value="UniProtKB-SubCell"/>
</dbReference>
<dbReference type="VEuPathDB" id="TrichDB:TVAGG3_0677770"/>
<reference evidence="15" key="2">
    <citation type="journal article" date="2007" name="Science">
        <title>Draft genome sequence of the sexually transmitted pathogen Trichomonas vaginalis.</title>
        <authorList>
            <person name="Carlton J.M."/>
            <person name="Hirt R.P."/>
            <person name="Silva J.C."/>
            <person name="Delcher A.L."/>
            <person name="Schatz M."/>
            <person name="Zhao Q."/>
            <person name="Wortman J.R."/>
            <person name="Bidwell S.L."/>
            <person name="Alsmark U.C.M."/>
            <person name="Besteiro S."/>
            <person name="Sicheritz-Ponten T."/>
            <person name="Noel C.J."/>
            <person name="Dacks J.B."/>
            <person name="Foster P.G."/>
            <person name="Simillion C."/>
            <person name="Van de Peer Y."/>
            <person name="Miranda-Saavedra D."/>
            <person name="Barton G.J."/>
            <person name="Westrop G.D."/>
            <person name="Mueller S."/>
            <person name="Dessi D."/>
            <person name="Fiori P.L."/>
            <person name="Ren Q."/>
            <person name="Paulsen I."/>
            <person name="Zhang H."/>
            <person name="Bastida-Corcuera F.D."/>
            <person name="Simoes-Barbosa A."/>
            <person name="Brown M.T."/>
            <person name="Hayes R.D."/>
            <person name="Mukherjee M."/>
            <person name="Okumura C.Y."/>
            <person name="Schneider R."/>
            <person name="Smith A.J."/>
            <person name="Vanacova S."/>
            <person name="Villalvazo M."/>
            <person name="Haas B.J."/>
            <person name="Pertea M."/>
            <person name="Feldblyum T.V."/>
            <person name="Utterback T.R."/>
            <person name="Shu C.L."/>
            <person name="Osoegawa K."/>
            <person name="de Jong P.J."/>
            <person name="Hrdy I."/>
            <person name="Horvathova L."/>
            <person name="Zubacova Z."/>
            <person name="Dolezal P."/>
            <person name="Malik S.B."/>
            <person name="Logsdon J.M. Jr."/>
            <person name="Henze K."/>
            <person name="Gupta A."/>
            <person name="Wang C.C."/>
            <person name="Dunne R.L."/>
            <person name="Upcroft J.A."/>
            <person name="Upcroft P."/>
            <person name="White O."/>
            <person name="Salzberg S.L."/>
            <person name="Tang P."/>
            <person name="Chiu C.-H."/>
            <person name="Lee Y.-S."/>
            <person name="Embley T.M."/>
            <person name="Coombs G.H."/>
            <person name="Mottram J.C."/>
            <person name="Tachezy J."/>
            <person name="Fraser-Liggett C.M."/>
            <person name="Johnson P.J."/>
        </authorList>
    </citation>
    <scope>NUCLEOTIDE SEQUENCE [LARGE SCALE GENOMIC DNA]</scope>
    <source>
        <strain evidence="15">G3</strain>
    </source>
</reference>
<evidence type="ECO:0000313" key="16">
    <source>
        <dbReference type="Proteomes" id="UP000001542"/>
    </source>
</evidence>
<keyword evidence="16" id="KW-1185">Reference proteome</keyword>
<comment type="subunit">
    <text evidence="13">Component of the NSL complex at least composed of KAT8/MOF, KANSL1, KANSL2, KANSL3, MCRS1, PHF20, OGT1/OGT, WDR5 and HCFC1.</text>
</comment>
<reference evidence="15" key="1">
    <citation type="submission" date="2006-10" db="EMBL/GenBank/DDBJ databases">
        <authorList>
            <person name="Amadeo P."/>
            <person name="Zhao Q."/>
            <person name="Wortman J."/>
            <person name="Fraser-Liggett C."/>
            <person name="Carlton J."/>
        </authorList>
    </citation>
    <scope>NUCLEOTIDE SEQUENCE</scope>
    <source>
        <strain evidence="15">G3</strain>
    </source>
</reference>
<keyword evidence="4" id="KW-1017">Isopeptide bond</keyword>
<keyword evidence="5" id="KW-0597">Phosphoprotein</keyword>
<dbReference type="Pfam" id="PF13891">
    <property type="entry name" value="zf-C3HC3H_KANSL2"/>
    <property type="match status" value="1"/>
</dbReference>
<dbReference type="PANTHER" id="PTHR13453:SF1">
    <property type="entry name" value="KAT8 REGULATORY NSL COMPLEX SUBUNIT 2"/>
    <property type="match status" value="1"/>
</dbReference>
<sequence length="308" mass="35095">MRDDDPPKSTTLIVSRTFHPKKYCGYLDDFPFETSEPTKGFAITQTEIEARIIDRCDKLIQFYQYQLESLPDVTAANIISFNNAALADRRRQVFYSILLAINNSPKQIALKAFSDLYNLRKLWINKRYYNTFVAVPQTKILCKCCKFEDCINPALYGSDFCYWHILNDPNQQMYEKCPNCGQPKLFSTLCKSCSKSKANITIYPIISNGNPPPPPPIKKSIIPTVTPITPVSRTVLPQEQKARSYKQPVHFVSPEKFVLPPASIIHPVNHGDILSGPIYKLKSNRDLTEDERKMIAAAALDFKPRNPN</sequence>
<dbReference type="InterPro" id="IPR025927">
    <property type="entry name" value="Znf_KANL2-like"/>
</dbReference>
<evidence type="ECO:0000256" key="8">
    <source>
        <dbReference type="ARBA" id="ARBA00023128"/>
    </source>
</evidence>
<dbReference type="PANTHER" id="PTHR13453">
    <property type="entry name" value="KAT8 REGULATORY NSL COMPLEX SUBUNIT 2"/>
    <property type="match status" value="1"/>
</dbReference>
<dbReference type="InterPro" id="IPR026316">
    <property type="entry name" value="NSL2"/>
</dbReference>
<dbReference type="Proteomes" id="UP000001542">
    <property type="component" value="Unassembled WGS sequence"/>
</dbReference>
<evidence type="ECO:0000256" key="7">
    <source>
        <dbReference type="ARBA" id="ARBA00022853"/>
    </source>
</evidence>
<dbReference type="RefSeq" id="XP_001581176.1">
    <property type="nucleotide sequence ID" value="XM_001581126.1"/>
</dbReference>
<evidence type="ECO:0000256" key="3">
    <source>
        <dbReference type="ARBA" id="ARBA00015508"/>
    </source>
</evidence>
<evidence type="ECO:0000259" key="14">
    <source>
        <dbReference type="Pfam" id="PF13891"/>
    </source>
</evidence>
<proteinExistence type="predicted"/>
<accession>A2DHB7</accession>
<dbReference type="STRING" id="5722.A2DHB7"/>
<dbReference type="GO" id="GO:0005739">
    <property type="term" value="C:mitochondrion"/>
    <property type="evidence" value="ECO:0007669"/>
    <property type="project" value="UniProtKB-SubCell"/>
</dbReference>
<dbReference type="KEGG" id="tva:5465724"/>
<dbReference type="GO" id="GO:0006325">
    <property type="term" value="P:chromatin organization"/>
    <property type="evidence" value="ECO:0007669"/>
    <property type="project" value="UniProtKB-KW"/>
</dbReference>
<protein>
    <recommendedName>
        <fullName evidence="3">KAT8 regulatory NSL complex subunit 2</fullName>
    </recommendedName>
    <alternativeName>
        <fullName evidence="11">NSL complex protein NSL2</fullName>
    </alternativeName>
    <alternativeName>
        <fullName evidence="10">Non-specific lethal 2 homolog</fullName>
    </alternativeName>
</protein>
<dbReference type="EMBL" id="DS113200">
    <property type="protein sequence ID" value="EAY20190.1"/>
    <property type="molecule type" value="Genomic_DNA"/>
</dbReference>
<keyword evidence="7" id="KW-0156">Chromatin regulator</keyword>
<evidence type="ECO:0000256" key="4">
    <source>
        <dbReference type="ARBA" id="ARBA00022499"/>
    </source>
</evidence>
<evidence type="ECO:0000256" key="12">
    <source>
        <dbReference type="ARBA" id="ARBA00093359"/>
    </source>
</evidence>
<gene>
    <name evidence="15" type="ORF">TVAG_021350</name>
</gene>
<evidence type="ECO:0000256" key="6">
    <source>
        <dbReference type="ARBA" id="ARBA00022843"/>
    </source>
</evidence>
<evidence type="ECO:0000256" key="9">
    <source>
        <dbReference type="ARBA" id="ARBA00023242"/>
    </source>
</evidence>
<comment type="function">
    <text evidence="12">Non-catalytic component of the NSL histone acetyltransferase complex, a multiprotein complex that mediates histone H4 acetylation at 'Lys-5'- and 'Lys-8' (H4K5ac and H4K8ac) at transcription start sites and promotes transcription initiation. Required for NSL complex stability and for transcription of intraciliary transport genes in both ciliated and non-ciliated cells by regulating histone H4 acetylation at 'Lys-5'- and 'Lys-12' (H4K5ac and H4K12ac). This is necessary for cilium assembly in ciliated cells and for organization of the microtubule cytoskeleton in non-ciliated cells. Required within the NSL complex to maintain nuclear architecture stability by promoting KAT8-mediated acetylation of lamin LMNA.</text>
</comment>
<keyword evidence="9" id="KW-0539">Nucleus</keyword>
<feature type="domain" description="KANL2-like probable zinc-finger" evidence="14">
    <location>
        <begin position="144"/>
        <end position="181"/>
    </location>
</feature>
<evidence type="ECO:0000313" key="15">
    <source>
        <dbReference type="EMBL" id="EAY20190.1"/>
    </source>
</evidence>
<evidence type="ECO:0000256" key="13">
    <source>
        <dbReference type="ARBA" id="ARBA00093543"/>
    </source>
</evidence>
<evidence type="ECO:0000256" key="10">
    <source>
        <dbReference type="ARBA" id="ARBA00032947"/>
    </source>
</evidence>
<keyword evidence="8" id="KW-0496">Mitochondrion</keyword>
<keyword evidence="6" id="KW-0832">Ubl conjugation</keyword>
<evidence type="ECO:0000256" key="5">
    <source>
        <dbReference type="ARBA" id="ARBA00022553"/>
    </source>
</evidence>
<dbReference type="GO" id="GO:0044545">
    <property type="term" value="C:NSL complex"/>
    <property type="evidence" value="ECO:0000318"/>
    <property type="project" value="GO_Central"/>
</dbReference>
<comment type="subcellular location">
    <subcellularLocation>
        <location evidence="2">Mitochondrion</location>
    </subcellularLocation>
    <subcellularLocation>
        <location evidence="1">Nucleus</location>
    </subcellularLocation>
</comment>
<evidence type="ECO:0000256" key="1">
    <source>
        <dbReference type="ARBA" id="ARBA00004123"/>
    </source>
</evidence>
<dbReference type="AlphaFoldDB" id="A2DHB7"/>